<dbReference type="NCBIfam" id="NF007077">
    <property type="entry name" value="PRK09528.1"/>
    <property type="match status" value="1"/>
</dbReference>
<name>A0A839T8I4_AZOMA</name>
<dbReference type="PRINTS" id="PR00174">
    <property type="entry name" value="LACYSMPORT"/>
</dbReference>
<keyword evidence="6 8" id="KW-1133">Transmembrane helix</keyword>
<dbReference type="PROSITE" id="PS50850">
    <property type="entry name" value="MFS"/>
    <property type="match status" value="1"/>
</dbReference>
<evidence type="ECO:0000256" key="4">
    <source>
        <dbReference type="ARBA" id="ARBA00022519"/>
    </source>
</evidence>
<dbReference type="Proteomes" id="UP000549250">
    <property type="component" value="Unassembled WGS sequence"/>
</dbReference>
<feature type="transmembrane region" description="Helical" evidence="8">
    <location>
        <begin position="290"/>
        <end position="314"/>
    </location>
</feature>
<evidence type="ECO:0000256" key="7">
    <source>
        <dbReference type="ARBA" id="ARBA00023136"/>
    </source>
</evidence>
<evidence type="ECO:0000256" key="5">
    <source>
        <dbReference type="ARBA" id="ARBA00022692"/>
    </source>
</evidence>
<feature type="transmembrane region" description="Helical" evidence="8">
    <location>
        <begin position="145"/>
        <end position="162"/>
    </location>
</feature>
<dbReference type="EMBL" id="JACHXI010000041">
    <property type="protein sequence ID" value="MBB3105408.1"/>
    <property type="molecule type" value="Genomic_DNA"/>
</dbReference>
<dbReference type="GO" id="GO:0015528">
    <property type="term" value="F:lactose:proton symporter activity"/>
    <property type="evidence" value="ECO:0007669"/>
    <property type="project" value="TreeGrafter"/>
</dbReference>
<proteinExistence type="predicted"/>
<feature type="domain" description="Major facilitator superfamily (MFS) profile" evidence="9">
    <location>
        <begin position="9"/>
        <end position="403"/>
    </location>
</feature>
<keyword evidence="3" id="KW-1003">Cell membrane</keyword>
<evidence type="ECO:0000256" key="1">
    <source>
        <dbReference type="ARBA" id="ARBA00004429"/>
    </source>
</evidence>
<feature type="transmembrane region" description="Helical" evidence="8">
    <location>
        <begin position="104"/>
        <end position="125"/>
    </location>
</feature>
<reference evidence="10 11" key="1">
    <citation type="submission" date="2020-08" db="EMBL/GenBank/DDBJ databases">
        <title>Genomic Encyclopedia of Type Strains, Phase III (KMG-III): the genomes of soil and plant-associated and newly described type strains.</title>
        <authorList>
            <person name="Whitman W."/>
        </authorList>
    </citation>
    <scope>NUCLEOTIDE SEQUENCE [LARGE SCALE GENOMIC DNA]</scope>
    <source>
        <strain evidence="10 11">CECT 4462</strain>
    </source>
</reference>
<dbReference type="PANTHER" id="PTHR23522:SF10">
    <property type="entry name" value="3-PHENYLPROPIONIC ACID TRANSPORTER-RELATED"/>
    <property type="match status" value="1"/>
</dbReference>
<gene>
    <name evidence="10" type="ORF">FHR87_003846</name>
</gene>
<evidence type="ECO:0000256" key="3">
    <source>
        <dbReference type="ARBA" id="ARBA00022475"/>
    </source>
</evidence>
<feature type="transmembrane region" description="Helical" evidence="8">
    <location>
        <begin position="9"/>
        <end position="34"/>
    </location>
</feature>
<evidence type="ECO:0000259" key="9">
    <source>
        <dbReference type="PROSITE" id="PS50850"/>
    </source>
</evidence>
<dbReference type="RefSeq" id="WP_183168238.1">
    <property type="nucleotide sequence ID" value="NZ_JACHXI010000041.1"/>
</dbReference>
<comment type="subcellular location">
    <subcellularLocation>
        <location evidence="1">Cell inner membrane</location>
        <topology evidence="1">Multi-pass membrane protein</topology>
    </subcellularLocation>
</comment>
<evidence type="ECO:0000256" key="8">
    <source>
        <dbReference type="SAM" id="Phobius"/>
    </source>
</evidence>
<keyword evidence="2" id="KW-0813">Transport</keyword>
<dbReference type="GO" id="GO:0005886">
    <property type="term" value="C:plasma membrane"/>
    <property type="evidence" value="ECO:0007669"/>
    <property type="project" value="UniProtKB-SubCell"/>
</dbReference>
<keyword evidence="5 8" id="KW-0812">Transmembrane</keyword>
<feature type="transmembrane region" description="Helical" evidence="8">
    <location>
        <begin position="221"/>
        <end position="238"/>
    </location>
</feature>
<feature type="transmembrane region" description="Helical" evidence="8">
    <location>
        <begin position="378"/>
        <end position="399"/>
    </location>
</feature>
<comment type="caution">
    <text evidence="10">The sequence shown here is derived from an EMBL/GenBank/DDBJ whole genome shotgun (WGS) entry which is preliminary data.</text>
</comment>
<organism evidence="10 11">
    <name type="scientific">Azomonas macrocytogenes</name>
    <name type="common">Azotobacter macrocytogenes</name>
    <dbReference type="NCBI Taxonomy" id="69962"/>
    <lineage>
        <taxon>Bacteria</taxon>
        <taxon>Pseudomonadati</taxon>
        <taxon>Pseudomonadota</taxon>
        <taxon>Gammaproteobacteria</taxon>
        <taxon>Pseudomonadales</taxon>
        <taxon>Pseudomonadaceae</taxon>
        <taxon>Azomonas</taxon>
    </lineage>
</organism>
<feature type="transmembrane region" description="Helical" evidence="8">
    <location>
        <begin position="350"/>
        <end position="372"/>
    </location>
</feature>
<accession>A0A839T8I4</accession>
<protein>
    <submittedName>
        <fullName evidence="10">OHS family lactose permease-like MFS transporter</fullName>
    </submittedName>
</protein>
<keyword evidence="11" id="KW-1185">Reference proteome</keyword>
<feature type="transmembrane region" description="Helical" evidence="8">
    <location>
        <begin position="46"/>
        <end position="64"/>
    </location>
</feature>
<evidence type="ECO:0000313" key="10">
    <source>
        <dbReference type="EMBL" id="MBB3105408.1"/>
    </source>
</evidence>
<dbReference type="AlphaFoldDB" id="A0A839T8I4"/>
<feature type="transmembrane region" description="Helical" evidence="8">
    <location>
        <begin position="76"/>
        <end position="98"/>
    </location>
</feature>
<evidence type="ECO:0000256" key="6">
    <source>
        <dbReference type="ARBA" id="ARBA00022989"/>
    </source>
</evidence>
<dbReference type="Pfam" id="PF01306">
    <property type="entry name" value="LacY_symp"/>
    <property type="match status" value="1"/>
</dbReference>
<feature type="transmembrane region" description="Helical" evidence="8">
    <location>
        <begin position="168"/>
        <end position="184"/>
    </location>
</feature>
<dbReference type="SUPFAM" id="SSF103473">
    <property type="entry name" value="MFS general substrate transporter"/>
    <property type="match status" value="1"/>
</dbReference>
<dbReference type="Gene3D" id="1.20.1250.20">
    <property type="entry name" value="MFS general substrate transporter like domains"/>
    <property type="match status" value="2"/>
</dbReference>
<dbReference type="NCBIfam" id="TIGR00882">
    <property type="entry name" value="2A0105"/>
    <property type="match status" value="1"/>
</dbReference>
<dbReference type="GO" id="GO:0030395">
    <property type="term" value="F:lactose binding"/>
    <property type="evidence" value="ECO:0007669"/>
    <property type="project" value="TreeGrafter"/>
</dbReference>
<keyword evidence="7 8" id="KW-0472">Membrane</keyword>
<sequence>MHLPAKREYWLVSGLLFFFFFAWSSSYSLFSIWLHRVIGLNGTETGFIFATNAIAALLIQPFYGALQDRLGLSRKLLVWIGILLVAAAPFSIHVYASLLAQNVVLGALIGAAFLAFAMLAAVGVIESYTERLSRHGGFEFGITRMWGSLGWAAATGVVGVVFNIDPDIAFYMSSASGIIFLLILSRLDLKAFDQVDTHAAGEHSAPVATGDILKLLRLPRFWAFGLFLTGVSGIYMVYEQQFQVYFASFFPTAAEGIRAYGYLNSSQVLVEALFMLFAPWLVNRIGAKHGLILAGTVMFVRILGSGLALDVWTIAACKMLHALEVPILLVAVFKYIALNFDPRLSATLYLVGYQFAQQLTAMLLAPVVGYGYDHFGFANVYLLLAGLVGGCLLLSWSLLRADPPRLDLSTKMPPASQELLPLAHMANRLES</sequence>
<dbReference type="InterPro" id="IPR036259">
    <property type="entry name" value="MFS_trans_sf"/>
</dbReference>
<evidence type="ECO:0000256" key="2">
    <source>
        <dbReference type="ARBA" id="ARBA00022448"/>
    </source>
</evidence>
<keyword evidence="4" id="KW-0997">Cell inner membrane</keyword>
<feature type="transmembrane region" description="Helical" evidence="8">
    <location>
        <begin position="320"/>
        <end position="338"/>
    </location>
</feature>
<dbReference type="PANTHER" id="PTHR23522">
    <property type="entry name" value="BLL5896 PROTEIN"/>
    <property type="match status" value="1"/>
</dbReference>
<feature type="transmembrane region" description="Helical" evidence="8">
    <location>
        <begin position="258"/>
        <end position="278"/>
    </location>
</feature>
<dbReference type="InterPro" id="IPR000576">
    <property type="entry name" value="LacY/RafB_perm_fam"/>
</dbReference>
<evidence type="ECO:0000313" key="11">
    <source>
        <dbReference type="Proteomes" id="UP000549250"/>
    </source>
</evidence>
<dbReference type="InterPro" id="IPR020846">
    <property type="entry name" value="MFS_dom"/>
</dbReference>